<gene>
    <name evidence="2" type="ORF">AVEN_148139_1</name>
</gene>
<proteinExistence type="predicted"/>
<protein>
    <submittedName>
        <fullName evidence="2">Uncharacterized protein</fullName>
    </submittedName>
</protein>
<dbReference type="AlphaFoldDB" id="A0A4Y2UH50"/>
<evidence type="ECO:0000256" key="1">
    <source>
        <dbReference type="SAM" id="MobiDB-lite"/>
    </source>
</evidence>
<dbReference type="Proteomes" id="UP000499080">
    <property type="component" value="Unassembled WGS sequence"/>
</dbReference>
<reference evidence="2 3" key="1">
    <citation type="journal article" date="2019" name="Sci. Rep.">
        <title>Orb-weaving spider Araneus ventricosus genome elucidates the spidroin gene catalogue.</title>
        <authorList>
            <person name="Kono N."/>
            <person name="Nakamura H."/>
            <person name="Ohtoshi R."/>
            <person name="Moran D.A.P."/>
            <person name="Shinohara A."/>
            <person name="Yoshida Y."/>
            <person name="Fujiwara M."/>
            <person name="Mori M."/>
            <person name="Tomita M."/>
            <person name="Arakawa K."/>
        </authorList>
    </citation>
    <scope>NUCLEOTIDE SEQUENCE [LARGE SCALE GENOMIC DNA]</scope>
</reference>
<dbReference type="EMBL" id="BGPR01035906">
    <property type="protein sequence ID" value="GBO10940.1"/>
    <property type="molecule type" value="Genomic_DNA"/>
</dbReference>
<sequence length="87" mass="10188">MEKEQKEVKNEIQGEKGMNEEVKGEVKRKIDEVEDNVKIKIVKVESKVQRKITKQRSKFKARSETSRRDLVILRANKTISSYAPEQN</sequence>
<comment type="caution">
    <text evidence="2">The sequence shown here is derived from an EMBL/GenBank/DDBJ whole genome shotgun (WGS) entry which is preliminary data.</text>
</comment>
<name>A0A4Y2UH50_ARAVE</name>
<feature type="region of interest" description="Disordered" evidence="1">
    <location>
        <begin position="1"/>
        <end position="25"/>
    </location>
</feature>
<keyword evidence="3" id="KW-1185">Reference proteome</keyword>
<evidence type="ECO:0000313" key="3">
    <source>
        <dbReference type="Proteomes" id="UP000499080"/>
    </source>
</evidence>
<accession>A0A4Y2UH50</accession>
<evidence type="ECO:0000313" key="2">
    <source>
        <dbReference type="EMBL" id="GBO10940.1"/>
    </source>
</evidence>
<organism evidence="2 3">
    <name type="scientific">Araneus ventricosus</name>
    <name type="common">Orbweaver spider</name>
    <name type="synonym">Epeira ventricosa</name>
    <dbReference type="NCBI Taxonomy" id="182803"/>
    <lineage>
        <taxon>Eukaryota</taxon>
        <taxon>Metazoa</taxon>
        <taxon>Ecdysozoa</taxon>
        <taxon>Arthropoda</taxon>
        <taxon>Chelicerata</taxon>
        <taxon>Arachnida</taxon>
        <taxon>Araneae</taxon>
        <taxon>Araneomorphae</taxon>
        <taxon>Entelegynae</taxon>
        <taxon>Araneoidea</taxon>
        <taxon>Araneidae</taxon>
        <taxon>Araneus</taxon>
    </lineage>
</organism>